<dbReference type="VEuPathDB" id="FungiDB:MGL_1774"/>
<dbReference type="GO" id="GO:0003735">
    <property type="term" value="F:structural constituent of ribosome"/>
    <property type="evidence" value="ECO:0007669"/>
    <property type="project" value="TreeGrafter"/>
</dbReference>
<dbReference type="GO" id="GO:0008168">
    <property type="term" value="F:methyltransferase activity"/>
    <property type="evidence" value="ECO:0007669"/>
    <property type="project" value="InterPro"/>
</dbReference>
<evidence type="ECO:0000256" key="7">
    <source>
        <dbReference type="ARBA" id="ARBA00045681"/>
    </source>
</evidence>
<gene>
    <name evidence="9" type="ORF">MGL_1774</name>
</gene>
<evidence type="ECO:0000313" key="10">
    <source>
        <dbReference type="Proteomes" id="UP000008837"/>
    </source>
</evidence>
<keyword evidence="10" id="KW-1185">Reference proteome</keyword>
<evidence type="ECO:0000256" key="6">
    <source>
        <dbReference type="ARBA" id="ARBA00023128"/>
    </source>
</evidence>
<reference evidence="9 10" key="1">
    <citation type="journal article" date="2007" name="Proc. Natl. Acad. Sci. U.S.A.">
        <title>Dandruff-associated Malassezia genomes reveal convergent and divergent virulence traits shared with plant and human fungal pathogens.</title>
        <authorList>
            <person name="Xu J."/>
            <person name="Saunders C.W."/>
            <person name="Hu P."/>
            <person name="Grant R.A."/>
            <person name="Boekhout T."/>
            <person name="Kuramae E.E."/>
            <person name="Kronstad J.W."/>
            <person name="Deangelis Y.M."/>
            <person name="Reeder N.L."/>
            <person name="Johnstone K.R."/>
            <person name="Leland M."/>
            <person name="Fieno A.M."/>
            <person name="Begley W.M."/>
            <person name="Sun Y."/>
            <person name="Lacey M.P."/>
            <person name="Chaudhary T."/>
            <person name="Keough T."/>
            <person name="Chu L."/>
            <person name="Sears R."/>
            <person name="Yuan B."/>
            <person name="Dawson T.L.Jr."/>
        </authorList>
    </citation>
    <scope>NUCLEOTIDE SEQUENCE [LARGE SCALE GENOMIC DNA]</scope>
    <source>
        <strain evidence="10">ATCC MYA-4612 / CBS 7966</strain>
    </source>
</reference>
<dbReference type="RefSeq" id="XP_001730775.1">
    <property type="nucleotide sequence ID" value="XM_001730723.1"/>
</dbReference>
<dbReference type="STRING" id="425265.A8Q1E2"/>
<dbReference type="OrthoDB" id="421327at2759"/>
<dbReference type="GO" id="GO:0051536">
    <property type="term" value="F:iron-sulfur cluster binding"/>
    <property type="evidence" value="ECO:0007669"/>
    <property type="project" value="UniProtKB-KW"/>
</dbReference>
<dbReference type="KEGG" id="mgl:MGL_1774"/>
<keyword evidence="3" id="KW-0809">Transit peptide</keyword>
<dbReference type="EMBL" id="AAYY01000006">
    <property type="protein sequence ID" value="EDP43561.1"/>
    <property type="molecule type" value="Genomic_DNA"/>
</dbReference>
<comment type="function">
    <text evidence="7">Mitochondrial ribosome (mitoribosome) assembly factor. Binds at the interface of the head and body domains of the mitochondrial small ribosomal subunit (mt-SSU), occluding the mRNA channel and preventing compaction of the head domain towards the body. Probable inactive methyltransferase: retains the characteristic folding and ability to bind S-adenosyl-L-methionine, but it probably lost its methyltransferase activity.</text>
</comment>
<evidence type="ECO:0000256" key="8">
    <source>
        <dbReference type="SAM" id="MobiDB-lite"/>
    </source>
</evidence>
<dbReference type="GO" id="GO:0046872">
    <property type="term" value="F:metal ion binding"/>
    <property type="evidence" value="ECO:0007669"/>
    <property type="project" value="UniProtKB-KW"/>
</dbReference>
<evidence type="ECO:0000256" key="1">
    <source>
        <dbReference type="ARBA" id="ARBA00004173"/>
    </source>
</evidence>
<dbReference type="GeneID" id="5855082"/>
<dbReference type="Proteomes" id="UP000008837">
    <property type="component" value="Unassembled WGS sequence"/>
</dbReference>
<dbReference type="Pfam" id="PF09243">
    <property type="entry name" value="Rsm22"/>
    <property type="match status" value="2"/>
</dbReference>
<keyword evidence="6" id="KW-0496">Mitochondrion</keyword>
<comment type="caution">
    <text evidence="9">The sequence shown here is derived from an EMBL/GenBank/DDBJ whole genome shotgun (WGS) entry which is preliminary data.</text>
</comment>
<dbReference type="InterPro" id="IPR052571">
    <property type="entry name" value="Mt_RNA_Methyltransferase"/>
</dbReference>
<name>A8Q1E2_MALGO</name>
<protein>
    <submittedName>
        <fullName evidence="9">Uncharacterized protein</fullName>
    </submittedName>
</protein>
<dbReference type="GO" id="GO:0006412">
    <property type="term" value="P:translation"/>
    <property type="evidence" value="ECO:0007669"/>
    <property type="project" value="InterPro"/>
</dbReference>
<dbReference type="PANTHER" id="PTHR13184">
    <property type="entry name" value="37S RIBOSOMAL PROTEIN S22"/>
    <property type="match status" value="1"/>
</dbReference>
<keyword evidence="4" id="KW-0408">Iron</keyword>
<dbReference type="InterPro" id="IPR015324">
    <property type="entry name" value="Ribosomal_Rsm22-like"/>
</dbReference>
<keyword evidence="2" id="KW-0479">Metal-binding</keyword>
<proteinExistence type="predicted"/>
<feature type="region of interest" description="Disordered" evidence="8">
    <location>
        <begin position="598"/>
        <end position="626"/>
    </location>
</feature>
<dbReference type="PANTHER" id="PTHR13184:SF5">
    <property type="entry name" value="METHYLTRANSFERASE-LIKE PROTEIN 17, MITOCHONDRIAL"/>
    <property type="match status" value="1"/>
</dbReference>
<sequence>MHRSFVWRVAAHVPATWRPRKVARLEHAAEMSEALGSASPADTSLRYAFLRHSDDTSASSATQRMSPAARLGSSKVDGNAIVSLPEGLRTKLEALVLASNKDQLRRDAMHVSALDRAHHDKTGLLPRHSQHFVHALPRQRAVPLYVATHFAARYAILVRVFDEARRRLFSDRPDGWRPSRLVDFSSHTSEALWACAHVFGPEALHEYVAEARSGTMLKAHVDLQDDDCWKHMRTTFRVRGDKPHVYRDVPLASVQDSSLTHPPTTQPMSGTTIGVHAFGLSSLSSDVARERDVLRTWKSDADVLVFIEDATPRGFACIAAARSQLLELGRRSPDRTCHVVAPCPHDQACPLLHASSSDMPRRTKGIEVCSYAQMYQVPPFMRATLRLLRGDAVSQYCYLIVQRGPRPSLASATHTWAHAMPKHLARSTQDGVEALLQSARTGVLDQIRGGSQQRVVVSVDRDEHEIDGDHQHHTQQSGTDIDACTSALTSMGVDERRVMQTDAYAWPRLIRPPLKKGGHVTMDACCATGDIRRFTMPKSAGRQAYQDARKALHGELYAHMQDGSRATVSIRAPFSRRATAAAKTRRRSERARIPRTTQMPWRCPGKPRQRTTHHSRQSLMPPTSRVLPSKRFRSTCIWVRMHNTSHAQQVAYRSASRVVRRNDAELSWRPLTTRHGQHASRVGQIWRRHCVCGVTSPTHEALYTRYHDQEARLRAPIL</sequence>
<dbReference type="InParanoid" id="A8Q1E2"/>
<dbReference type="AlphaFoldDB" id="A8Q1E2"/>
<evidence type="ECO:0000313" key="9">
    <source>
        <dbReference type="EMBL" id="EDP43561.1"/>
    </source>
</evidence>
<evidence type="ECO:0000256" key="4">
    <source>
        <dbReference type="ARBA" id="ARBA00023004"/>
    </source>
</evidence>
<organism evidence="9 10">
    <name type="scientific">Malassezia globosa (strain ATCC MYA-4612 / CBS 7966)</name>
    <name type="common">Dandruff-associated fungus</name>
    <dbReference type="NCBI Taxonomy" id="425265"/>
    <lineage>
        <taxon>Eukaryota</taxon>
        <taxon>Fungi</taxon>
        <taxon>Dikarya</taxon>
        <taxon>Basidiomycota</taxon>
        <taxon>Ustilaginomycotina</taxon>
        <taxon>Malasseziomycetes</taxon>
        <taxon>Malasseziales</taxon>
        <taxon>Malasseziaceae</taxon>
        <taxon>Malassezia</taxon>
    </lineage>
</organism>
<evidence type="ECO:0000256" key="5">
    <source>
        <dbReference type="ARBA" id="ARBA00023014"/>
    </source>
</evidence>
<comment type="subcellular location">
    <subcellularLocation>
        <location evidence="1">Mitochondrion</location>
    </subcellularLocation>
</comment>
<accession>A8Q1E2</accession>
<feature type="compositionally biased region" description="Basic residues" evidence="8">
    <location>
        <begin position="605"/>
        <end position="616"/>
    </location>
</feature>
<evidence type="ECO:0000256" key="3">
    <source>
        <dbReference type="ARBA" id="ARBA00022946"/>
    </source>
</evidence>
<evidence type="ECO:0000256" key="2">
    <source>
        <dbReference type="ARBA" id="ARBA00022723"/>
    </source>
</evidence>
<dbReference type="OMA" id="NICPLAN"/>
<dbReference type="GO" id="GO:0005763">
    <property type="term" value="C:mitochondrial small ribosomal subunit"/>
    <property type="evidence" value="ECO:0007669"/>
    <property type="project" value="TreeGrafter"/>
</dbReference>
<keyword evidence="5" id="KW-0411">Iron-sulfur</keyword>